<protein>
    <submittedName>
        <fullName evidence="3">Helix-turn-helix transcriptional regulator</fullName>
    </submittedName>
</protein>
<evidence type="ECO:0000259" key="2">
    <source>
        <dbReference type="PROSITE" id="PS50943"/>
    </source>
</evidence>
<accession>A0A8J8MNJ7</accession>
<dbReference type="EMBL" id="CP058649">
    <property type="protein sequence ID" value="QUI24841.1"/>
    <property type="molecule type" value="Genomic_DNA"/>
</dbReference>
<dbReference type="GO" id="GO:0005829">
    <property type="term" value="C:cytosol"/>
    <property type="evidence" value="ECO:0007669"/>
    <property type="project" value="TreeGrafter"/>
</dbReference>
<proteinExistence type="predicted"/>
<evidence type="ECO:0000256" key="1">
    <source>
        <dbReference type="ARBA" id="ARBA00023125"/>
    </source>
</evidence>
<dbReference type="SUPFAM" id="SSF47413">
    <property type="entry name" value="lambda repressor-like DNA-binding domains"/>
    <property type="match status" value="1"/>
</dbReference>
<gene>
    <name evidence="3" type="ORF">HZI73_22185</name>
</gene>
<dbReference type="PANTHER" id="PTHR46797">
    <property type="entry name" value="HTH-TYPE TRANSCRIPTIONAL REGULATOR"/>
    <property type="match status" value="1"/>
</dbReference>
<dbReference type="PROSITE" id="PS50943">
    <property type="entry name" value="HTH_CROC1"/>
    <property type="match status" value="1"/>
</dbReference>
<dbReference type="InterPro" id="IPR010982">
    <property type="entry name" value="Lambda_DNA-bd_dom_sf"/>
</dbReference>
<keyword evidence="4" id="KW-1185">Reference proteome</keyword>
<dbReference type="InterPro" id="IPR001387">
    <property type="entry name" value="Cro/C1-type_HTH"/>
</dbReference>
<evidence type="ECO:0000313" key="4">
    <source>
        <dbReference type="Proteomes" id="UP000683246"/>
    </source>
</evidence>
<sequence length="107" mass="11945">MVSGDSREIGERIWNIRDQIGLSRNELAEKAGVCENTIYNIETGERGFTVDVLKRICTALEISSDYVLYGERTSLERELSLQGIVDNVSADTLKEVGKILIHLSDSK</sequence>
<keyword evidence="1" id="KW-0238">DNA-binding</keyword>
<reference evidence="3" key="1">
    <citation type="submission" date="2020-07" db="EMBL/GenBank/DDBJ databases">
        <title>Vallitalea pronyensis genome.</title>
        <authorList>
            <person name="Postec A."/>
        </authorList>
    </citation>
    <scope>NUCLEOTIDE SEQUENCE</scope>
    <source>
        <strain evidence="3">FatNI3</strain>
    </source>
</reference>
<dbReference type="GO" id="GO:0003700">
    <property type="term" value="F:DNA-binding transcription factor activity"/>
    <property type="evidence" value="ECO:0007669"/>
    <property type="project" value="TreeGrafter"/>
</dbReference>
<dbReference type="GO" id="GO:0003677">
    <property type="term" value="F:DNA binding"/>
    <property type="evidence" value="ECO:0007669"/>
    <property type="project" value="UniProtKB-KW"/>
</dbReference>
<dbReference type="AlphaFoldDB" id="A0A8J8MNJ7"/>
<dbReference type="Gene3D" id="1.10.260.40">
    <property type="entry name" value="lambda repressor-like DNA-binding domains"/>
    <property type="match status" value="1"/>
</dbReference>
<dbReference type="Proteomes" id="UP000683246">
    <property type="component" value="Chromosome"/>
</dbReference>
<evidence type="ECO:0000313" key="3">
    <source>
        <dbReference type="EMBL" id="QUI24841.1"/>
    </source>
</evidence>
<feature type="domain" description="HTH cro/C1-type" evidence="2">
    <location>
        <begin position="13"/>
        <end position="67"/>
    </location>
</feature>
<dbReference type="Pfam" id="PF01381">
    <property type="entry name" value="HTH_3"/>
    <property type="match status" value="1"/>
</dbReference>
<dbReference type="PANTHER" id="PTHR46797:SF1">
    <property type="entry name" value="METHYLPHOSPHONATE SYNTHASE"/>
    <property type="match status" value="1"/>
</dbReference>
<dbReference type="InterPro" id="IPR050807">
    <property type="entry name" value="TransReg_Diox_bact_type"/>
</dbReference>
<organism evidence="3 4">
    <name type="scientific">Vallitalea pronyensis</name>
    <dbReference type="NCBI Taxonomy" id="1348613"/>
    <lineage>
        <taxon>Bacteria</taxon>
        <taxon>Bacillati</taxon>
        <taxon>Bacillota</taxon>
        <taxon>Clostridia</taxon>
        <taxon>Lachnospirales</taxon>
        <taxon>Vallitaleaceae</taxon>
        <taxon>Vallitalea</taxon>
    </lineage>
</organism>
<dbReference type="KEGG" id="vpy:HZI73_22185"/>
<name>A0A8J8MNJ7_9FIRM</name>
<dbReference type="RefSeq" id="WP_212695540.1">
    <property type="nucleotide sequence ID" value="NZ_CP058649.1"/>
</dbReference>
<dbReference type="CDD" id="cd00093">
    <property type="entry name" value="HTH_XRE"/>
    <property type="match status" value="1"/>
</dbReference>
<dbReference type="SMART" id="SM00530">
    <property type="entry name" value="HTH_XRE"/>
    <property type="match status" value="1"/>
</dbReference>